<dbReference type="Proteomes" id="UP001057402">
    <property type="component" value="Chromosome 4"/>
</dbReference>
<accession>A0ACB9RAY1</accession>
<name>A0ACB9RAY1_9MYRT</name>
<gene>
    <name evidence="1" type="ORF">MLD38_013842</name>
</gene>
<comment type="caution">
    <text evidence="1">The sequence shown here is derived from an EMBL/GenBank/DDBJ whole genome shotgun (WGS) entry which is preliminary data.</text>
</comment>
<evidence type="ECO:0000313" key="2">
    <source>
        <dbReference type="Proteomes" id="UP001057402"/>
    </source>
</evidence>
<dbReference type="EMBL" id="CM042883">
    <property type="protein sequence ID" value="KAI4376044.1"/>
    <property type="molecule type" value="Genomic_DNA"/>
</dbReference>
<evidence type="ECO:0000313" key="1">
    <source>
        <dbReference type="EMBL" id="KAI4376044.1"/>
    </source>
</evidence>
<organism evidence="1 2">
    <name type="scientific">Melastoma candidum</name>
    <dbReference type="NCBI Taxonomy" id="119954"/>
    <lineage>
        <taxon>Eukaryota</taxon>
        <taxon>Viridiplantae</taxon>
        <taxon>Streptophyta</taxon>
        <taxon>Embryophyta</taxon>
        <taxon>Tracheophyta</taxon>
        <taxon>Spermatophyta</taxon>
        <taxon>Magnoliopsida</taxon>
        <taxon>eudicotyledons</taxon>
        <taxon>Gunneridae</taxon>
        <taxon>Pentapetalae</taxon>
        <taxon>rosids</taxon>
        <taxon>malvids</taxon>
        <taxon>Myrtales</taxon>
        <taxon>Melastomataceae</taxon>
        <taxon>Melastomatoideae</taxon>
        <taxon>Melastomateae</taxon>
        <taxon>Melastoma</taxon>
    </lineage>
</organism>
<reference evidence="2" key="1">
    <citation type="journal article" date="2023" name="Front. Plant Sci.">
        <title>Chromosomal-level genome assembly of Melastoma candidum provides insights into trichome evolution.</title>
        <authorList>
            <person name="Zhong Y."/>
            <person name="Wu W."/>
            <person name="Sun C."/>
            <person name="Zou P."/>
            <person name="Liu Y."/>
            <person name="Dai S."/>
            <person name="Zhou R."/>
        </authorList>
    </citation>
    <scope>NUCLEOTIDE SEQUENCE [LARGE SCALE GENOMIC DNA]</scope>
</reference>
<proteinExistence type="predicted"/>
<protein>
    <submittedName>
        <fullName evidence="1">Uncharacterized protein</fullName>
    </submittedName>
</protein>
<keyword evidence="2" id="KW-1185">Reference proteome</keyword>
<sequence>MKSTTAFAALFVLSFVLLSARASHARGNPDVYWKEVMKDQPMPDALKDIVAEDGIETARDFVKDFDVRQSAIIYHGREEDVKEHANVMKPSGV</sequence>